<dbReference type="EMBL" id="BONW01000021">
    <property type="protein sequence ID" value="GIG89600.1"/>
    <property type="molecule type" value="Genomic_DNA"/>
</dbReference>
<gene>
    <name evidence="2" type="ORF">Pen02_45360</name>
</gene>
<dbReference type="RefSeq" id="WP_203868056.1">
    <property type="nucleotide sequence ID" value="NZ_BONW01000021.1"/>
</dbReference>
<dbReference type="Proteomes" id="UP000646749">
    <property type="component" value="Unassembled WGS sequence"/>
</dbReference>
<sequence length="199" mass="21324">MYRYHLSIGFHGTRALRVVFVVVLGGMATLASGCLGFILGMMLLWVIPDRPDRQLTLGYLPLVTAGLLALAVVVYVALVIAFGVRLAAWLEGTRLTVRGLRQRSVELADARSVALRQINQKLVGPVRRSGIVGPAQPVSVLDVADGNGRVRLRLASREAVQLPPEQLLTLANALSTARCPGADEVVAWLRGTAALAQRG</sequence>
<evidence type="ECO:0008006" key="4">
    <source>
        <dbReference type="Google" id="ProtNLM"/>
    </source>
</evidence>
<keyword evidence="1" id="KW-0472">Membrane</keyword>
<reference evidence="2 3" key="1">
    <citation type="submission" date="2021-01" db="EMBL/GenBank/DDBJ databases">
        <title>Whole genome shotgun sequence of Plantactinospora endophytica NBRC 110450.</title>
        <authorList>
            <person name="Komaki H."/>
            <person name="Tamura T."/>
        </authorList>
    </citation>
    <scope>NUCLEOTIDE SEQUENCE [LARGE SCALE GENOMIC DNA]</scope>
    <source>
        <strain evidence="2 3">NBRC 110450</strain>
    </source>
</reference>
<dbReference type="PROSITE" id="PS51257">
    <property type="entry name" value="PROKAR_LIPOPROTEIN"/>
    <property type="match status" value="1"/>
</dbReference>
<organism evidence="2 3">
    <name type="scientific">Plantactinospora endophytica</name>
    <dbReference type="NCBI Taxonomy" id="673535"/>
    <lineage>
        <taxon>Bacteria</taxon>
        <taxon>Bacillati</taxon>
        <taxon>Actinomycetota</taxon>
        <taxon>Actinomycetes</taxon>
        <taxon>Micromonosporales</taxon>
        <taxon>Micromonosporaceae</taxon>
        <taxon>Plantactinospora</taxon>
    </lineage>
</organism>
<feature type="transmembrane region" description="Helical" evidence="1">
    <location>
        <begin position="59"/>
        <end position="84"/>
    </location>
</feature>
<proteinExistence type="predicted"/>
<feature type="transmembrane region" description="Helical" evidence="1">
    <location>
        <begin position="20"/>
        <end position="47"/>
    </location>
</feature>
<name>A0ABQ4E4I3_9ACTN</name>
<evidence type="ECO:0000313" key="3">
    <source>
        <dbReference type="Proteomes" id="UP000646749"/>
    </source>
</evidence>
<protein>
    <recommendedName>
        <fullName evidence="4">Alkaline shock response membrane anchor protein AmaP</fullName>
    </recommendedName>
</protein>
<keyword evidence="1" id="KW-1133">Transmembrane helix</keyword>
<keyword evidence="3" id="KW-1185">Reference proteome</keyword>
<accession>A0ABQ4E4I3</accession>
<evidence type="ECO:0000313" key="2">
    <source>
        <dbReference type="EMBL" id="GIG89600.1"/>
    </source>
</evidence>
<comment type="caution">
    <text evidence="2">The sequence shown here is derived from an EMBL/GenBank/DDBJ whole genome shotgun (WGS) entry which is preliminary data.</text>
</comment>
<keyword evidence="1" id="KW-0812">Transmembrane</keyword>
<evidence type="ECO:0000256" key="1">
    <source>
        <dbReference type="SAM" id="Phobius"/>
    </source>
</evidence>